<dbReference type="EMBL" id="JAMFTS010000005">
    <property type="protein sequence ID" value="KAJ4747743.1"/>
    <property type="molecule type" value="Genomic_DNA"/>
</dbReference>
<gene>
    <name evidence="3" type="ORF">LUZ62_082148</name>
</gene>
<feature type="domain" description="Inhibitor I9" evidence="2">
    <location>
        <begin position="43"/>
        <end position="118"/>
    </location>
</feature>
<reference evidence="3" key="1">
    <citation type="submission" date="2022-08" db="EMBL/GenBank/DDBJ databases">
        <authorList>
            <person name="Marques A."/>
        </authorList>
    </citation>
    <scope>NUCLEOTIDE SEQUENCE</scope>
    <source>
        <strain evidence="3">RhyPub2mFocal</strain>
        <tissue evidence="3">Leaves</tissue>
    </source>
</reference>
<evidence type="ECO:0000313" key="4">
    <source>
        <dbReference type="Proteomes" id="UP001140206"/>
    </source>
</evidence>
<evidence type="ECO:0000313" key="3">
    <source>
        <dbReference type="EMBL" id="KAJ4747743.1"/>
    </source>
</evidence>
<dbReference type="PANTHER" id="PTHR48222">
    <property type="entry name" value="PROTEINASE INHIBITOR, PROPEPTIDE"/>
    <property type="match status" value="1"/>
</dbReference>
<dbReference type="SUPFAM" id="SSF54897">
    <property type="entry name" value="Protease propeptides/inhibitors"/>
    <property type="match status" value="1"/>
</dbReference>
<dbReference type="Pfam" id="PF05922">
    <property type="entry name" value="Inhibitor_I9"/>
    <property type="match status" value="1"/>
</dbReference>
<evidence type="ECO:0000259" key="2">
    <source>
        <dbReference type="Pfam" id="PF05922"/>
    </source>
</evidence>
<keyword evidence="3" id="KW-0645">Protease</keyword>
<dbReference type="Proteomes" id="UP001140206">
    <property type="component" value="Chromosome 5"/>
</dbReference>
<name>A0AAV8C0U4_9POAL</name>
<protein>
    <submittedName>
        <fullName evidence="3">Subtilisin-like protease SBT3.3</fullName>
    </submittedName>
</protein>
<keyword evidence="3" id="KW-0378">Hydrolase</keyword>
<dbReference type="AlphaFoldDB" id="A0AAV8C0U4"/>
<dbReference type="InterPro" id="IPR037045">
    <property type="entry name" value="S8pro/Inhibitor_I9_sf"/>
</dbReference>
<sequence length="129" mass="13828">MRNILSSPLVHLLLLSLVLALMAEERGATSASEIEKKEEATVHIVYVDRPEGADPEEFHIRTLGSVLGSEEAAKGAVLYHYKSAASGFSAKLTPSQVEELKKQPGVLQIVPSQTYQLHGPGARPRGGAV</sequence>
<accession>A0AAV8C0U4</accession>
<dbReference type="GO" id="GO:0006508">
    <property type="term" value="P:proteolysis"/>
    <property type="evidence" value="ECO:0007669"/>
    <property type="project" value="UniProtKB-KW"/>
</dbReference>
<keyword evidence="1" id="KW-0732">Signal</keyword>
<evidence type="ECO:0000256" key="1">
    <source>
        <dbReference type="SAM" id="SignalP"/>
    </source>
</evidence>
<dbReference type="InterPro" id="IPR010259">
    <property type="entry name" value="S8pro/Inhibitor_I9"/>
</dbReference>
<feature type="chain" id="PRO_5043563681" evidence="1">
    <location>
        <begin position="21"/>
        <end position="129"/>
    </location>
</feature>
<feature type="signal peptide" evidence="1">
    <location>
        <begin position="1"/>
        <end position="20"/>
    </location>
</feature>
<organism evidence="3 4">
    <name type="scientific">Rhynchospora pubera</name>
    <dbReference type="NCBI Taxonomy" id="906938"/>
    <lineage>
        <taxon>Eukaryota</taxon>
        <taxon>Viridiplantae</taxon>
        <taxon>Streptophyta</taxon>
        <taxon>Embryophyta</taxon>
        <taxon>Tracheophyta</taxon>
        <taxon>Spermatophyta</taxon>
        <taxon>Magnoliopsida</taxon>
        <taxon>Liliopsida</taxon>
        <taxon>Poales</taxon>
        <taxon>Cyperaceae</taxon>
        <taxon>Cyperoideae</taxon>
        <taxon>Rhynchosporeae</taxon>
        <taxon>Rhynchospora</taxon>
    </lineage>
</organism>
<dbReference type="PANTHER" id="PTHR48222:SF4">
    <property type="entry name" value="PROTEINASE INHIBITOR, PROPEPTIDE"/>
    <property type="match status" value="1"/>
</dbReference>
<keyword evidence="4" id="KW-1185">Reference proteome</keyword>
<proteinExistence type="predicted"/>
<dbReference type="GO" id="GO:0008233">
    <property type="term" value="F:peptidase activity"/>
    <property type="evidence" value="ECO:0007669"/>
    <property type="project" value="UniProtKB-KW"/>
</dbReference>
<comment type="caution">
    <text evidence="3">The sequence shown here is derived from an EMBL/GenBank/DDBJ whole genome shotgun (WGS) entry which is preliminary data.</text>
</comment>
<dbReference type="Gene3D" id="3.30.70.80">
    <property type="entry name" value="Peptidase S8 propeptide/proteinase inhibitor I9"/>
    <property type="match status" value="1"/>
</dbReference>